<feature type="region of interest" description="Disordered" evidence="1">
    <location>
        <begin position="456"/>
        <end position="481"/>
    </location>
</feature>
<sequence>MSDSPESTPPLDLSDLRLMPKWVAEFGKASPSPAADYPEEDTRGRDRRDGRGPRDQQRRSFGGGGQGGPPRGDRRPFDKPRGPGGDFNRGPRPPGAGDRRDDRRSGGGGGYRQDRGDRQHGRGGRDDRRGGYGDRPRFEQPPAPVVGLNVQVEPEAKATEAMAAMIRTAGKAYSVFDAARLVLASGDRFHVRFKMAPDAGARLYAVPTDGSLWLSREEALAHVIHGDAISSFYKVEEIELEEPKGNFTSVAVCGMTGEMLGPPSHHSYQTTLHKIHREQFSHLSFEDYKRRVRTESTPEAVAKWKESLKHGHQWTWLKGEVAEGEAPKTFKTRSEMESHFRSHHADTLVGEVSEATVSGNIPKKLLAPQLYNHLRRAVDESRKHLLSTAQQLCSGFERHGLKLFKRRGGKLWVSRTRPRLLESNVVLSARIAKMVEIIKTQPGLQVKKLIESVAPSTDAPVTSTAPAAEAPAAITEEPTVSEPAVVAEALGASAGTELPPIEPAPESAGAAPIEASEAPVDAAIAASESPAPAPVVLPAPAAAAAHHEWTGDQLHALQDLHWLNSEGYVIEYADGVVFPGVTEPPPPKPKAAPAKPAAGAPAAESAEAAEAPVESETESASPSEEIETDPHGEAETTLIEAAAETEAPVEVEAAASEPSPEALVDEPAEAEEEIQPAAAGAEEEK</sequence>
<reference evidence="2 3" key="1">
    <citation type="submission" date="2018-06" db="EMBL/GenBank/DDBJ databases">
        <title>Genomic Encyclopedia of Type Strains, Phase IV (KMG-IV): sequencing the most valuable type-strain genomes for metagenomic binning, comparative biology and taxonomic classification.</title>
        <authorList>
            <person name="Goeker M."/>
        </authorList>
    </citation>
    <scope>NUCLEOTIDE SEQUENCE [LARGE SCALE GENOMIC DNA]</scope>
    <source>
        <strain evidence="2 3">DSM 25532</strain>
    </source>
</reference>
<feature type="compositionally biased region" description="Low complexity" evidence="1">
    <location>
        <begin position="459"/>
        <end position="478"/>
    </location>
</feature>
<feature type="compositionally biased region" description="Basic and acidic residues" evidence="1">
    <location>
        <begin position="112"/>
        <end position="138"/>
    </location>
</feature>
<feature type="region of interest" description="Disordered" evidence="1">
    <location>
        <begin position="495"/>
        <end position="515"/>
    </location>
</feature>
<dbReference type="EMBL" id="QNRR01000003">
    <property type="protein sequence ID" value="RBP45367.1"/>
    <property type="molecule type" value="Genomic_DNA"/>
</dbReference>
<keyword evidence="3" id="KW-1185">Reference proteome</keyword>
<proteinExistence type="predicted"/>
<protein>
    <submittedName>
        <fullName evidence="2">Uncharacterized protein</fullName>
    </submittedName>
</protein>
<feature type="compositionally biased region" description="Basic and acidic residues" evidence="1">
    <location>
        <begin position="40"/>
        <end position="58"/>
    </location>
</feature>
<evidence type="ECO:0000256" key="1">
    <source>
        <dbReference type="SAM" id="MobiDB-lite"/>
    </source>
</evidence>
<name>A0A366HPE8_9BACT</name>
<accession>A0A366HPE8</accession>
<feature type="compositionally biased region" description="Acidic residues" evidence="1">
    <location>
        <begin position="663"/>
        <end position="674"/>
    </location>
</feature>
<gene>
    <name evidence="2" type="ORF">DES53_103365</name>
</gene>
<dbReference type="OrthoDB" id="187407at2"/>
<dbReference type="Proteomes" id="UP000253426">
    <property type="component" value="Unassembled WGS sequence"/>
</dbReference>
<feature type="region of interest" description="Disordered" evidence="1">
    <location>
        <begin position="24"/>
        <end position="145"/>
    </location>
</feature>
<evidence type="ECO:0000313" key="2">
    <source>
        <dbReference type="EMBL" id="RBP45367.1"/>
    </source>
</evidence>
<dbReference type="RefSeq" id="WP_113958493.1">
    <property type="nucleotide sequence ID" value="NZ_QNRR01000003.1"/>
</dbReference>
<feature type="compositionally biased region" description="Gly residues" evidence="1">
    <location>
        <begin position="61"/>
        <end position="70"/>
    </location>
</feature>
<feature type="compositionally biased region" description="Low complexity" evidence="1">
    <location>
        <begin position="635"/>
        <end position="662"/>
    </location>
</feature>
<feature type="compositionally biased region" description="Basic and acidic residues" evidence="1">
    <location>
        <begin position="71"/>
        <end position="81"/>
    </location>
</feature>
<comment type="caution">
    <text evidence="2">The sequence shown here is derived from an EMBL/GenBank/DDBJ whole genome shotgun (WGS) entry which is preliminary data.</text>
</comment>
<feature type="compositionally biased region" description="Low complexity" evidence="1">
    <location>
        <begin position="591"/>
        <end position="623"/>
    </location>
</feature>
<dbReference type="AlphaFoldDB" id="A0A366HPE8"/>
<feature type="region of interest" description="Disordered" evidence="1">
    <location>
        <begin position="583"/>
        <end position="685"/>
    </location>
</feature>
<feature type="compositionally biased region" description="Low complexity" evidence="1">
    <location>
        <begin position="675"/>
        <end position="685"/>
    </location>
</feature>
<organism evidence="2 3">
    <name type="scientific">Roseimicrobium gellanilyticum</name>
    <dbReference type="NCBI Taxonomy" id="748857"/>
    <lineage>
        <taxon>Bacteria</taxon>
        <taxon>Pseudomonadati</taxon>
        <taxon>Verrucomicrobiota</taxon>
        <taxon>Verrucomicrobiia</taxon>
        <taxon>Verrucomicrobiales</taxon>
        <taxon>Verrucomicrobiaceae</taxon>
        <taxon>Roseimicrobium</taxon>
    </lineage>
</organism>
<evidence type="ECO:0000313" key="3">
    <source>
        <dbReference type="Proteomes" id="UP000253426"/>
    </source>
</evidence>